<feature type="non-terminal residue" evidence="3">
    <location>
        <position position="156"/>
    </location>
</feature>
<feature type="domain" description="Peptidase C14 caspase" evidence="2">
    <location>
        <begin position="1"/>
        <end position="152"/>
    </location>
</feature>
<evidence type="ECO:0000256" key="1">
    <source>
        <dbReference type="ARBA" id="ARBA00009005"/>
    </source>
</evidence>
<dbReference type="PANTHER" id="PTHR48104">
    <property type="entry name" value="METACASPASE-4"/>
    <property type="match status" value="1"/>
</dbReference>
<evidence type="ECO:0000259" key="2">
    <source>
        <dbReference type="Pfam" id="PF00656"/>
    </source>
</evidence>
<proteinExistence type="inferred from homology"/>
<sequence>VIIGIDDYESYPLFGCVLDARLIEKFFTEKLGVPPNRIKLLLGSKESFGDAMTPSHANIVHTLLGLATNHDIEFGDNIVIYFAGHGCCYHPSREDDPYGCVETLCPIDRDTIDANHKHVPDISDWEFSSIISLIAKAKGHRITVILDCCHAGGINR</sequence>
<protein>
    <submittedName>
        <fullName evidence="3">Peptidase C14, caspase domain-containing protein</fullName>
    </submittedName>
</protein>
<dbReference type="AlphaFoldDB" id="A0AA39NMS0"/>
<reference evidence="3" key="1">
    <citation type="submission" date="2023-06" db="EMBL/GenBank/DDBJ databases">
        <authorList>
            <consortium name="Lawrence Berkeley National Laboratory"/>
            <person name="Ahrendt S."/>
            <person name="Sahu N."/>
            <person name="Indic B."/>
            <person name="Wong-Bajracharya J."/>
            <person name="Merenyi Z."/>
            <person name="Ke H.-M."/>
            <person name="Monk M."/>
            <person name="Kocsube S."/>
            <person name="Drula E."/>
            <person name="Lipzen A."/>
            <person name="Balint B."/>
            <person name="Henrissat B."/>
            <person name="Andreopoulos B."/>
            <person name="Martin F.M."/>
            <person name="Harder C.B."/>
            <person name="Rigling D."/>
            <person name="Ford K.L."/>
            <person name="Foster G.D."/>
            <person name="Pangilinan J."/>
            <person name="Papanicolaou A."/>
            <person name="Barry K."/>
            <person name="LaButti K."/>
            <person name="Viragh M."/>
            <person name="Koriabine M."/>
            <person name="Yan M."/>
            <person name="Riley R."/>
            <person name="Champramary S."/>
            <person name="Plett K.L."/>
            <person name="Tsai I.J."/>
            <person name="Slot J."/>
            <person name="Sipos G."/>
            <person name="Plett J."/>
            <person name="Nagy L.G."/>
            <person name="Grigoriev I.V."/>
        </authorList>
    </citation>
    <scope>NUCLEOTIDE SEQUENCE</scope>
    <source>
        <strain evidence="3">ICMP 16352</strain>
    </source>
</reference>
<evidence type="ECO:0000313" key="3">
    <source>
        <dbReference type="EMBL" id="KAK0468501.1"/>
    </source>
</evidence>
<dbReference type="GO" id="GO:0004197">
    <property type="term" value="F:cysteine-type endopeptidase activity"/>
    <property type="evidence" value="ECO:0007669"/>
    <property type="project" value="InterPro"/>
</dbReference>
<dbReference type="GO" id="GO:0006508">
    <property type="term" value="P:proteolysis"/>
    <property type="evidence" value="ECO:0007669"/>
    <property type="project" value="InterPro"/>
</dbReference>
<keyword evidence="4" id="KW-1185">Reference proteome</keyword>
<dbReference type="InterPro" id="IPR050452">
    <property type="entry name" value="Metacaspase"/>
</dbReference>
<comment type="similarity">
    <text evidence="1">Belongs to the peptidase C14B family.</text>
</comment>
<dbReference type="Pfam" id="PF00656">
    <property type="entry name" value="Peptidase_C14"/>
    <property type="match status" value="1"/>
</dbReference>
<organism evidence="3 4">
    <name type="scientific">Armillaria novae-zelandiae</name>
    <dbReference type="NCBI Taxonomy" id="153914"/>
    <lineage>
        <taxon>Eukaryota</taxon>
        <taxon>Fungi</taxon>
        <taxon>Dikarya</taxon>
        <taxon>Basidiomycota</taxon>
        <taxon>Agaricomycotina</taxon>
        <taxon>Agaricomycetes</taxon>
        <taxon>Agaricomycetidae</taxon>
        <taxon>Agaricales</taxon>
        <taxon>Marasmiineae</taxon>
        <taxon>Physalacriaceae</taxon>
        <taxon>Armillaria</taxon>
    </lineage>
</organism>
<dbReference type="Gene3D" id="3.40.50.1460">
    <property type="match status" value="1"/>
</dbReference>
<evidence type="ECO:0000313" key="4">
    <source>
        <dbReference type="Proteomes" id="UP001175227"/>
    </source>
</evidence>
<accession>A0AA39NMS0</accession>
<gene>
    <name evidence="3" type="ORF">IW261DRAFT_1305006</name>
</gene>
<name>A0AA39NMS0_9AGAR</name>
<dbReference type="Proteomes" id="UP001175227">
    <property type="component" value="Unassembled WGS sequence"/>
</dbReference>
<dbReference type="InterPro" id="IPR011600">
    <property type="entry name" value="Pept_C14_caspase"/>
</dbReference>
<feature type="non-terminal residue" evidence="3">
    <location>
        <position position="1"/>
    </location>
</feature>
<comment type="caution">
    <text evidence="3">The sequence shown here is derived from an EMBL/GenBank/DDBJ whole genome shotgun (WGS) entry which is preliminary data.</text>
</comment>
<dbReference type="GO" id="GO:0005737">
    <property type="term" value="C:cytoplasm"/>
    <property type="evidence" value="ECO:0007669"/>
    <property type="project" value="TreeGrafter"/>
</dbReference>
<dbReference type="EMBL" id="JAUEPR010000071">
    <property type="protein sequence ID" value="KAK0468501.1"/>
    <property type="molecule type" value="Genomic_DNA"/>
</dbReference>
<dbReference type="PANTHER" id="PTHR48104:SF30">
    <property type="entry name" value="METACASPASE-1"/>
    <property type="match status" value="1"/>
</dbReference>